<organism evidence="4 5">
    <name type="scientific">Sphingobium fontiphilum</name>
    <dbReference type="NCBI Taxonomy" id="944425"/>
    <lineage>
        <taxon>Bacteria</taxon>
        <taxon>Pseudomonadati</taxon>
        <taxon>Pseudomonadota</taxon>
        <taxon>Alphaproteobacteria</taxon>
        <taxon>Sphingomonadales</taxon>
        <taxon>Sphingomonadaceae</taxon>
        <taxon>Sphingobium</taxon>
    </lineage>
</organism>
<keyword evidence="5" id="KW-1185">Reference proteome</keyword>
<dbReference type="InterPro" id="IPR002347">
    <property type="entry name" value="SDR_fam"/>
</dbReference>
<dbReference type="Pfam" id="PF13561">
    <property type="entry name" value="adh_short_C2"/>
    <property type="match status" value="1"/>
</dbReference>
<keyword evidence="2" id="KW-0560">Oxidoreductase</keyword>
<dbReference type="Proteomes" id="UP000552757">
    <property type="component" value="Unassembled WGS sequence"/>
</dbReference>
<reference evidence="4 5" key="1">
    <citation type="submission" date="2020-08" db="EMBL/GenBank/DDBJ databases">
        <title>Genomic Encyclopedia of Type Strains, Phase IV (KMG-IV): sequencing the most valuable type-strain genomes for metagenomic binning, comparative biology and taxonomic classification.</title>
        <authorList>
            <person name="Goeker M."/>
        </authorList>
    </citation>
    <scope>NUCLEOTIDE SEQUENCE [LARGE SCALE GENOMIC DNA]</scope>
    <source>
        <strain evidence="4 5">DSM 29348</strain>
    </source>
</reference>
<dbReference type="PANTHER" id="PTHR24321:SF14">
    <property type="entry name" value="SHORT-CHAIN TYPE DEHYDROGENASE_REDUCTASE BLR2146-RELATED"/>
    <property type="match status" value="1"/>
</dbReference>
<gene>
    <name evidence="4" type="ORF">GGR44_001880</name>
</gene>
<dbReference type="RefSeq" id="WP_343052318.1">
    <property type="nucleotide sequence ID" value="NZ_JACIEB010000004.1"/>
</dbReference>
<dbReference type="SUPFAM" id="SSF51735">
    <property type="entry name" value="NAD(P)-binding Rossmann-fold domains"/>
    <property type="match status" value="1"/>
</dbReference>
<evidence type="ECO:0000256" key="2">
    <source>
        <dbReference type="ARBA" id="ARBA00023002"/>
    </source>
</evidence>
<dbReference type="GO" id="GO:0016491">
    <property type="term" value="F:oxidoreductase activity"/>
    <property type="evidence" value="ECO:0007669"/>
    <property type="project" value="UniProtKB-KW"/>
</dbReference>
<accession>A0A7W6GP59</accession>
<evidence type="ECO:0000313" key="4">
    <source>
        <dbReference type="EMBL" id="MBB3982217.1"/>
    </source>
</evidence>
<dbReference type="Gene3D" id="3.40.50.720">
    <property type="entry name" value="NAD(P)-binding Rossmann-like Domain"/>
    <property type="match status" value="1"/>
</dbReference>
<comment type="caution">
    <text evidence="4">The sequence shown here is derived from an EMBL/GenBank/DDBJ whole genome shotgun (WGS) entry which is preliminary data.</text>
</comment>
<dbReference type="InterPro" id="IPR036291">
    <property type="entry name" value="NAD(P)-bd_dom_sf"/>
</dbReference>
<evidence type="ECO:0000313" key="5">
    <source>
        <dbReference type="Proteomes" id="UP000552757"/>
    </source>
</evidence>
<evidence type="ECO:0000256" key="3">
    <source>
        <dbReference type="ARBA" id="ARBA00051383"/>
    </source>
</evidence>
<dbReference type="EMBL" id="JACIEB010000004">
    <property type="protein sequence ID" value="MBB3982217.1"/>
    <property type="molecule type" value="Genomic_DNA"/>
</dbReference>
<protein>
    <submittedName>
        <fullName evidence="4">NAD(P)-dependent dehydrogenase (Short-subunit alcohol dehydrogenase family)</fullName>
    </submittedName>
</protein>
<sequence>MRGLNGKIAVVTGGAGRIGRAVVARLVEEGVHTVVADINLAEAQDVAAAHGAMAHAIAFDAADEQSVRALIDATVDRFGGLDILHNNAAFVNLGEMGVDTTALETPLDLWDMTMNVNVRSYFVACAHALPHMIARGGGAIINTSSGSGHRGDDVRIAYGTSKGAVSALTLYIAAQHGKQGVRCNAIAPGMIADDRLRAMVPRLVALNERHNLVPRVGVPDDIASLVAFLASDESAYITGQVITIDGGQSSHQPQMVEAMALGSAYS</sequence>
<comment type="similarity">
    <text evidence="1">Belongs to the short-chain dehydrogenases/reductases (SDR) family.</text>
</comment>
<proteinExistence type="inferred from homology"/>
<dbReference type="PRINTS" id="PR00081">
    <property type="entry name" value="GDHRDH"/>
</dbReference>
<evidence type="ECO:0000256" key="1">
    <source>
        <dbReference type="ARBA" id="ARBA00006484"/>
    </source>
</evidence>
<dbReference type="AlphaFoldDB" id="A0A7W6GP59"/>
<dbReference type="PANTHER" id="PTHR24321">
    <property type="entry name" value="DEHYDROGENASES, SHORT CHAIN"/>
    <property type="match status" value="1"/>
</dbReference>
<dbReference type="FunFam" id="3.40.50.720:FF:000084">
    <property type="entry name" value="Short-chain dehydrogenase reductase"/>
    <property type="match status" value="1"/>
</dbReference>
<dbReference type="PRINTS" id="PR00080">
    <property type="entry name" value="SDRFAMILY"/>
</dbReference>
<name>A0A7W6GP59_9SPHN</name>
<comment type="catalytic activity">
    <reaction evidence="3">
        <text>2,5-dichlorocyclohexa-2,5-dien-1,4-diol + NAD(+) = 2,5-dichlorohydroquinone + NADH + H(+)</text>
        <dbReference type="Rhea" id="RHEA:15741"/>
        <dbReference type="ChEBI" id="CHEBI:15378"/>
        <dbReference type="ChEBI" id="CHEBI:27545"/>
        <dbReference type="ChEBI" id="CHEBI:28975"/>
        <dbReference type="ChEBI" id="CHEBI:57540"/>
        <dbReference type="ChEBI" id="CHEBI:57945"/>
    </reaction>
</comment>